<gene>
    <name evidence="6" type="ORF">Mucpa_5252</name>
</gene>
<accession>H1Y5H5</accession>
<dbReference type="Gene3D" id="2.60.40.10">
    <property type="entry name" value="Immunoglobulins"/>
    <property type="match status" value="1"/>
</dbReference>
<dbReference type="Pfam" id="PF14310">
    <property type="entry name" value="Fn3-like"/>
    <property type="match status" value="1"/>
</dbReference>
<evidence type="ECO:0000256" key="2">
    <source>
        <dbReference type="ARBA" id="ARBA00022729"/>
    </source>
</evidence>
<evidence type="ECO:0000256" key="4">
    <source>
        <dbReference type="SAM" id="Phobius"/>
    </source>
</evidence>
<dbReference type="GO" id="GO:0031222">
    <property type="term" value="P:arabinan catabolic process"/>
    <property type="evidence" value="ECO:0007669"/>
    <property type="project" value="TreeGrafter"/>
</dbReference>
<dbReference type="InterPro" id="IPR017853">
    <property type="entry name" value="GH"/>
</dbReference>
<keyword evidence="3 6" id="KW-0378">Hydrolase</keyword>
<reference evidence="6" key="1">
    <citation type="submission" date="2011-09" db="EMBL/GenBank/DDBJ databases">
        <title>The permanent draft genome of Mucilaginibacter paludis DSM 18603.</title>
        <authorList>
            <consortium name="US DOE Joint Genome Institute (JGI-PGF)"/>
            <person name="Lucas S."/>
            <person name="Han J."/>
            <person name="Lapidus A."/>
            <person name="Bruce D."/>
            <person name="Goodwin L."/>
            <person name="Pitluck S."/>
            <person name="Peters L."/>
            <person name="Kyrpides N."/>
            <person name="Mavromatis K."/>
            <person name="Ivanova N."/>
            <person name="Mikhailova N."/>
            <person name="Held B."/>
            <person name="Detter J.C."/>
            <person name="Tapia R."/>
            <person name="Han C."/>
            <person name="Land M."/>
            <person name="Hauser L."/>
            <person name="Markowitz V."/>
            <person name="Cheng J.-F."/>
            <person name="Hugenholtz P."/>
            <person name="Woyke T."/>
            <person name="Wu D."/>
            <person name="Tindall B."/>
            <person name="Brambilla E."/>
            <person name="Klenk H.-P."/>
            <person name="Eisen J.A."/>
        </authorList>
    </citation>
    <scope>NUCLEOTIDE SEQUENCE [LARGE SCALE GENOMIC DNA]</scope>
    <source>
        <strain evidence="6">DSM 18603</strain>
    </source>
</reference>
<feature type="domain" description="Fibronectin type III-like" evidence="5">
    <location>
        <begin position="742"/>
        <end position="811"/>
    </location>
</feature>
<feature type="transmembrane region" description="Helical" evidence="4">
    <location>
        <begin position="33"/>
        <end position="52"/>
    </location>
</feature>
<dbReference type="SMART" id="SM01217">
    <property type="entry name" value="Fn3_like"/>
    <property type="match status" value="1"/>
</dbReference>
<proteinExistence type="inferred from homology"/>
<dbReference type="InterPro" id="IPR044993">
    <property type="entry name" value="BXL"/>
</dbReference>
<dbReference type="InterPro" id="IPR036881">
    <property type="entry name" value="Glyco_hydro_3_C_sf"/>
</dbReference>
<dbReference type="Pfam" id="PF01915">
    <property type="entry name" value="Glyco_hydro_3_C"/>
    <property type="match status" value="1"/>
</dbReference>
<dbReference type="PANTHER" id="PTHR42721:SF3">
    <property type="entry name" value="BETA-D-XYLOSIDASE 5-RELATED"/>
    <property type="match status" value="1"/>
</dbReference>
<keyword evidence="2" id="KW-0732">Signal</keyword>
<dbReference type="InterPro" id="IPR013783">
    <property type="entry name" value="Ig-like_fold"/>
</dbReference>
<dbReference type="GO" id="GO:0046556">
    <property type="term" value="F:alpha-L-arabinofuranosidase activity"/>
    <property type="evidence" value="ECO:0007669"/>
    <property type="project" value="TreeGrafter"/>
</dbReference>
<name>H1Y5H5_9SPHI</name>
<dbReference type="Pfam" id="PF00933">
    <property type="entry name" value="Glyco_hydro_3"/>
    <property type="match status" value="1"/>
</dbReference>
<dbReference type="EMBL" id="CM001403">
    <property type="protein sequence ID" value="EHQ29327.1"/>
    <property type="molecule type" value="Genomic_DNA"/>
</dbReference>
<dbReference type="PANTHER" id="PTHR42721">
    <property type="entry name" value="SUGAR HYDROLASE-RELATED"/>
    <property type="match status" value="1"/>
</dbReference>
<protein>
    <submittedName>
        <fullName evidence="6">Glycoside hydrolase family 3 domain protein</fullName>
    </submittedName>
</protein>
<dbReference type="GO" id="GO:0009044">
    <property type="term" value="F:xylan 1,4-beta-xylosidase activity"/>
    <property type="evidence" value="ECO:0007669"/>
    <property type="project" value="InterPro"/>
</dbReference>
<dbReference type="HOGENOM" id="CLU_004542_5_1_10"/>
<organism evidence="6 7">
    <name type="scientific">Mucilaginibacter paludis DSM 18603</name>
    <dbReference type="NCBI Taxonomy" id="714943"/>
    <lineage>
        <taxon>Bacteria</taxon>
        <taxon>Pseudomonadati</taxon>
        <taxon>Bacteroidota</taxon>
        <taxon>Sphingobacteriia</taxon>
        <taxon>Sphingobacteriales</taxon>
        <taxon>Sphingobacteriaceae</taxon>
        <taxon>Mucilaginibacter</taxon>
    </lineage>
</organism>
<evidence type="ECO:0000313" key="6">
    <source>
        <dbReference type="EMBL" id="EHQ29327.1"/>
    </source>
</evidence>
<comment type="similarity">
    <text evidence="1">Belongs to the glycosyl hydrolase 3 family.</text>
</comment>
<dbReference type="AlphaFoldDB" id="H1Y5H5"/>
<keyword evidence="4" id="KW-0472">Membrane</keyword>
<dbReference type="InterPro" id="IPR026891">
    <property type="entry name" value="Fn3-like"/>
</dbReference>
<dbReference type="GO" id="GO:0008422">
    <property type="term" value="F:beta-glucosidase activity"/>
    <property type="evidence" value="ECO:0007669"/>
    <property type="project" value="UniProtKB-ARBA"/>
</dbReference>
<keyword evidence="4" id="KW-0812">Transmembrane</keyword>
<dbReference type="SUPFAM" id="SSF51445">
    <property type="entry name" value="(Trans)glycosidases"/>
    <property type="match status" value="1"/>
</dbReference>
<dbReference type="Proteomes" id="UP000002774">
    <property type="component" value="Chromosome"/>
</dbReference>
<evidence type="ECO:0000256" key="1">
    <source>
        <dbReference type="ARBA" id="ARBA00005336"/>
    </source>
</evidence>
<dbReference type="InterPro" id="IPR001764">
    <property type="entry name" value="Glyco_hydro_3_N"/>
</dbReference>
<dbReference type="eggNOG" id="COG1472">
    <property type="taxonomic scope" value="Bacteria"/>
</dbReference>
<dbReference type="InterPro" id="IPR002772">
    <property type="entry name" value="Glyco_hydro_3_C"/>
</dbReference>
<keyword evidence="7" id="KW-1185">Reference proteome</keyword>
<evidence type="ECO:0000313" key="7">
    <source>
        <dbReference type="Proteomes" id="UP000002774"/>
    </source>
</evidence>
<dbReference type="STRING" id="714943.Mucpa_5252"/>
<dbReference type="PRINTS" id="PR00133">
    <property type="entry name" value="GLHYDRLASE3"/>
</dbReference>
<dbReference type="Gene3D" id="3.20.20.300">
    <property type="entry name" value="Glycoside hydrolase, family 3, N-terminal domain"/>
    <property type="match status" value="1"/>
</dbReference>
<evidence type="ECO:0000256" key="3">
    <source>
        <dbReference type="ARBA" id="ARBA00022801"/>
    </source>
</evidence>
<sequence>MLQATGTRAAKNTFIELSKPVIIKMKLTIRIKYALPCVIAFFYLLTCLSFKADPPIYKKGWIDLNKNGKKDIYEDSTQPIEARLNDLIGQMTLEEKTCQLATLYGYKRILKDSVPTPEWKNEIWKDGIANIDEHLNGFITWGKTSDLPLVTDVKKHVWAMNQTQRFFIEQTRLGIPVDFTNEGIRGVEAYQATAFPTQLNMGMTWDKPLVNQMGNITGMEARALGYTNVYAPILDVARDQRWGRLEEVYGEDPYLVARLGVEMAKGMQQNNQIAATAKHFAVYSANKGGREGLARTDPQVAPREVENILLYPFKKVIKEAGLMGVMSSYNDYDGIPISGSSYWLIQRLRQEFGFKGYVVSDSDALEYLYNKHHVAADLKDAVYQAFMAGMNVRTTFRTPDSIIIYARQLVKEGKLPIDTINSRVRDVLRVKFKLGLFDHPYVQDAEASAKLVNCAANQAVALQASKESIVLLKNKGAILPLSKQQTLAVIGPNALNDDYAHTHYGPLASKSINILEGIQAKVGAGKVLYALGCNLVDKHWPESEILPQDPDQAEQAKIDSAVTIARHADVAVVVLGGNTQTAGENKSRTSLDLPGYQLRLVKAVKATGKPVVVVLIGSQPMTINWIDQHIDGIIYAGYPGTQGGTAVADVLFGDYNPGGKLTLTFPKSVGQLPFNFPTKPNSETDEGELAKIKGLLYPFGFGLSYTTFAYSDLKISPAIQSDQGNVTVSCKVTNTGKVAGDEVVQLYLRDVLSTVTTYEKVLRGFDRLSLKPGETKEVMFTIVPDDLKLYNRQMKYVVEPGEFKVMVGASSDNIKLTGTFEIK</sequence>
<dbReference type="SUPFAM" id="SSF52279">
    <property type="entry name" value="Beta-D-glucan exohydrolase, C-terminal domain"/>
    <property type="match status" value="1"/>
</dbReference>
<dbReference type="Gene3D" id="3.40.50.1700">
    <property type="entry name" value="Glycoside hydrolase family 3 C-terminal domain"/>
    <property type="match status" value="1"/>
</dbReference>
<dbReference type="GO" id="GO:0045493">
    <property type="term" value="P:xylan catabolic process"/>
    <property type="evidence" value="ECO:0007669"/>
    <property type="project" value="InterPro"/>
</dbReference>
<keyword evidence="4" id="KW-1133">Transmembrane helix</keyword>
<dbReference type="FunFam" id="2.60.40.10:FF:000495">
    <property type="entry name" value="Periplasmic beta-glucosidase"/>
    <property type="match status" value="1"/>
</dbReference>
<dbReference type="InterPro" id="IPR036962">
    <property type="entry name" value="Glyco_hydro_3_N_sf"/>
</dbReference>
<evidence type="ECO:0000259" key="5">
    <source>
        <dbReference type="SMART" id="SM01217"/>
    </source>
</evidence>